<dbReference type="Pfam" id="PF01408">
    <property type="entry name" value="GFO_IDH_MocA"/>
    <property type="match status" value="1"/>
</dbReference>
<keyword evidence="8" id="KW-1185">Reference proteome</keyword>
<evidence type="ECO:0000313" key="8">
    <source>
        <dbReference type="Proteomes" id="UP000023435"/>
    </source>
</evidence>
<gene>
    <name evidence="7" type="ORF">AZ78_0484</name>
</gene>
<proteinExistence type="inferred from homology"/>
<comment type="cofactor">
    <cofactor evidence="1">
        <name>Zn(2+)</name>
        <dbReference type="ChEBI" id="CHEBI:29105"/>
    </cofactor>
</comment>
<evidence type="ECO:0000256" key="4">
    <source>
        <dbReference type="ARBA" id="ARBA00022833"/>
    </source>
</evidence>
<reference evidence="7 8" key="1">
    <citation type="journal article" date="2014" name="Genome Announc.">
        <title>Draft Genome Sequence of Lysobacter capsici AZ78, a Bacterium Antagonistic to Plant-Pathogenic Oomycetes.</title>
        <authorList>
            <person name="Puopolo G."/>
            <person name="Sonego P."/>
            <person name="Engelen K."/>
            <person name="Pertot I."/>
        </authorList>
    </citation>
    <scope>NUCLEOTIDE SEQUENCE [LARGE SCALE GENOMIC DNA]</scope>
    <source>
        <strain evidence="7 8">AZ78</strain>
    </source>
</reference>
<evidence type="ECO:0000256" key="1">
    <source>
        <dbReference type="ARBA" id="ARBA00001947"/>
    </source>
</evidence>
<evidence type="ECO:0000256" key="3">
    <source>
        <dbReference type="ARBA" id="ARBA00022723"/>
    </source>
</evidence>
<dbReference type="InterPro" id="IPR036291">
    <property type="entry name" value="NAD(P)-bd_dom_sf"/>
</dbReference>
<dbReference type="PANTHER" id="PTHR43350:SF19">
    <property type="entry name" value="D-GULOSIDE 3-DEHYDROGENASE"/>
    <property type="match status" value="1"/>
</dbReference>
<evidence type="ECO:0000313" key="7">
    <source>
        <dbReference type="EMBL" id="KWS02938.1"/>
    </source>
</evidence>
<dbReference type="Gene3D" id="3.30.360.10">
    <property type="entry name" value="Dihydrodipicolinate Reductase, domain 2"/>
    <property type="match status" value="1"/>
</dbReference>
<keyword evidence="4" id="KW-0862">Zinc</keyword>
<organism evidence="7 8">
    <name type="scientific">Lysobacter capsici AZ78</name>
    <dbReference type="NCBI Taxonomy" id="1444315"/>
    <lineage>
        <taxon>Bacteria</taxon>
        <taxon>Pseudomonadati</taxon>
        <taxon>Pseudomonadota</taxon>
        <taxon>Gammaproteobacteria</taxon>
        <taxon>Lysobacterales</taxon>
        <taxon>Lysobacteraceae</taxon>
        <taxon>Lysobacter</taxon>
    </lineage>
</organism>
<evidence type="ECO:0000256" key="2">
    <source>
        <dbReference type="ARBA" id="ARBA00008072"/>
    </source>
</evidence>
<dbReference type="Gene3D" id="3.40.50.720">
    <property type="entry name" value="NAD(P)-binding Rossmann-like Domain"/>
    <property type="match status" value="2"/>
</dbReference>
<keyword evidence="5" id="KW-0560">Oxidoreductase</keyword>
<evidence type="ECO:0000259" key="6">
    <source>
        <dbReference type="SMART" id="SM00829"/>
    </source>
</evidence>
<dbReference type="GO" id="GO:0000166">
    <property type="term" value="F:nucleotide binding"/>
    <property type="evidence" value="ECO:0007669"/>
    <property type="project" value="InterPro"/>
</dbReference>
<keyword evidence="3" id="KW-0479">Metal-binding</keyword>
<dbReference type="RefSeq" id="WP_036107302.1">
    <property type="nucleotide sequence ID" value="NZ_JAJA02000001.1"/>
</dbReference>
<dbReference type="CDD" id="cd08255">
    <property type="entry name" value="2-desacetyl-2-hydroxyethyl_bacteriochlorophyllide_like"/>
    <property type="match status" value="1"/>
</dbReference>
<dbReference type="OrthoDB" id="9781031at2"/>
<dbReference type="Gene3D" id="3.90.180.10">
    <property type="entry name" value="Medium-chain alcohol dehydrogenases, catalytic domain"/>
    <property type="match status" value="2"/>
</dbReference>
<evidence type="ECO:0000256" key="5">
    <source>
        <dbReference type="ARBA" id="ARBA00023002"/>
    </source>
</evidence>
<dbReference type="Proteomes" id="UP000023435">
    <property type="component" value="Unassembled WGS sequence"/>
</dbReference>
<dbReference type="InterPro" id="IPR000683">
    <property type="entry name" value="Gfo/Idh/MocA-like_OxRdtase_N"/>
</dbReference>
<dbReference type="InterPro" id="IPR013149">
    <property type="entry name" value="ADH-like_C"/>
</dbReference>
<dbReference type="EMBL" id="JAJA02000001">
    <property type="protein sequence ID" value="KWS02938.1"/>
    <property type="molecule type" value="Genomic_DNA"/>
</dbReference>
<dbReference type="SMART" id="SM00829">
    <property type="entry name" value="PKS_ER"/>
    <property type="match status" value="1"/>
</dbReference>
<dbReference type="SUPFAM" id="SSF50129">
    <property type="entry name" value="GroES-like"/>
    <property type="match status" value="1"/>
</dbReference>
<dbReference type="GO" id="GO:0016491">
    <property type="term" value="F:oxidoreductase activity"/>
    <property type="evidence" value="ECO:0007669"/>
    <property type="project" value="UniProtKB-KW"/>
</dbReference>
<dbReference type="InterPro" id="IPR013154">
    <property type="entry name" value="ADH-like_N"/>
</dbReference>
<dbReference type="SUPFAM" id="SSF55347">
    <property type="entry name" value="Glyceraldehyde-3-phosphate dehydrogenase-like, C-terminal domain"/>
    <property type="match status" value="1"/>
</dbReference>
<dbReference type="Pfam" id="PF08240">
    <property type="entry name" value="ADH_N"/>
    <property type="match status" value="1"/>
</dbReference>
<dbReference type="GO" id="GO:0046872">
    <property type="term" value="F:metal ion binding"/>
    <property type="evidence" value="ECO:0007669"/>
    <property type="project" value="UniProtKB-KW"/>
</dbReference>
<comment type="caution">
    <text evidence="7">The sequence shown here is derived from an EMBL/GenBank/DDBJ whole genome shotgun (WGS) entry which is preliminary data.</text>
</comment>
<dbReference type="SUPFAM" id="SSF51735">
    <property type="entry name" value="NAD(P)-binding Rossmann-fold domains"/>
    <property type="match status" value="2"/>
</dbReference>
<dbReference type="InterPro" id="IPR011032">
    <property type="entry name" value="GroES-like_sf"/>
</dbReference>
<dbReference type="InterPro" id="IPR055170">
    <property type="entry name" value="GFO_IDH_MocA-like_dom"/>
</dbReference>
<comment type="similarity">
    <text evidence="2">Belongs to the zinc-containing alcohol dehydrogenase family.</text>
</comment>
<dbReference type="Pfam" id="PF00107">
    <property type="entry name" value="ADH_zinc_N"/>
    <property type="match status" value="1"/>
</dbReference>
<protein>
    <submittedName>
        <fullName evidence="7">Zinc-binding dehydrogenase</fullName>
    </submittedName>
</protein>
<accession>A0A108U5I7</accession>
<dbReference type="Pfam" id="PF22725">
    <property type="entry name" value="GFO_IDH_MocA_C3"/>
    <property type="match status" value="1"/>
</dbReference>
<dbReference type="AlphaFoldDB" id="A0A108U5I7"/>
<dbReference type="PANTHER" id="PTHR43350">
    <property type="entry name" value="NAD-DEPENDENT ALCOHOL DEHYDROGENASE"/>
    <property type="match status" value="1"/>
</dbReference>
<dbReference type="InterPro" id="IPR020843">
    <property type="entry name" value="ER"/>
</dbReference>
<sequence>MQQVLQNLRDGSTEVADVPAPALRRGHLLIRSHITLVSAGTERMLVEFGKANMLQKARQQPDKVRMVLEKIRTDGLATTLDAVRSKLDQPLALGYCNVGTVIGVGPGVSGFEIGDRVASNGKHAEVVAVPVNLCAKIPDNVGDEAAAFTVLGAIALQGIRLVQPTLGETVVVTGLGLIGLITVQLLRAHGCRVLGIDYDPAKLAIAREYGAETVDLSKNEDPLAAAAAFSRGRGIDAVLITASTKSNEPVAQAAHMCRKRGRIVLIGVTGLELSRADFYEKELSFQVSCSYGPGRYDPSYEERGNDYPVGFVRWTEQRNFEAVLDMMASRAVQVQSLVTHRYGIAEAERAYAVLGGGEPSLGIVLDYGLGEDIPEQLMRRKVPLHAKPSANEVPSEAGGSAIAFVGAGNYAGRVLIPAFARTGAKLHTLITNNGVGSVHYGKKFGFRNASTDTDAVLRDASVGSMVIATQHGSHAELVFKSLRRGKHVFVEKPLCLTLEELQTIEKAHSEQSVYGIPPVLMVGFNRRFAPQVRKMHALLAGVREPKAFVMTVNAGAIPADHWTQDPQLGGGRLIGEACHFVDLLRFLADSPIVGHQLTAVGNVAGVGIRSDRVSFTLSFADGSFGTVHYLANGDKSFPKERLEVFAAGRVLQLDNFRRLRGYGWPGFTRMNLWRQDKGQAACAQAFMQAVQGQAPAPIPIEQILEVARVTIELDASV</sequence>
<name>A0A108U5I7_9GAMM</name>
<feature type="domain" description="Enoyl reductase (ER)" evidence="6">
    <location>
        <begin position="75"/>
        <end position="365"/>
    </location>
</feature>